<evidence type="ECO:0000256" key="1">
    <source>
        <dbReference type="ARBA" id="ARBA00004651"/>
    </source>
</evidence>
<dbReference type="InterPro" id="IPR017039">
    <property type="entry name" value="Virul_fac_BrkB"/>
</dbReference>
<evidence type="ECO:0000256" key="3">
    <source>
        <dbReference type="ARBA" id="ARBA00022692"/>
    </source>
</evidence>
<evidence type="ECO:0000256" key="6">
    <source>
        <dbReference type="SAM" id="Phobius"/>
    </source>
</evidence>
<feature type="transmembrane region" description="Helical" evidence="6">
    <location>
        <begin position="131"/>
        <end position="161"/>
    </location>
</feature>
<evidence type="ECO:0000256" key="5">
    <source>
        <dbReference type="ARBA" id="ARBA00023136"/>
    </source>
</evidence>
<evidence type="ECO:0000313" key="7">
    <source>
        <dbReference type="EMBL" id="SES79796.1"/>
    </source>
</evidence>
<gene>
    <name evidence="7" type="ORF">SAMN04487772_103155</name>
</gene>
<reference evidence="7 8" key="1">
    <citation type="submission" date="2016-10" db="EMBL/GenBank/DDBJ databases">
        <authorList>
            <person name="de Groot N.N."/>
        </authorList>
    </citation>
    <scope>NUCLEOTIDE SEQUENCE [LARGE SCALE GENOMIC DNA]</scope>
    <source>
        <strain evidence="7 8">DSM 1801</strain>
    </source>
</reference>
<dbReference type="NCBIfam" id="TIGR00765">
    <property type="entry name" value="yihY_not_rbn"/>
    <property type="match status" value="1"/>
</dbReference>
<sequence length="280" mass="32229">MFDKMKSLIESILDFTRKMRDDFVTSFAAQGAFFIIISAFPFTMFLLTLIQYLPITESNLLDIVNTYIPDTFSPYIITIITEIYKHGSSTVISVTAITALWSASRGFFAIMKGLNTIYGIQETRNYFKIRFLAFFYTFVFALMLIGTLLLLVFGNSLLIWIESRLPALTDVALLLISIRTFVVLLVLLLLFSTMYLFIPNRKSRFMKELPGAFISAAGWMIFSYGFSYYIDHMKNFTNTYGSLTAAVLLMLWLYFCMYILFFGGEINYVLDKFTNKDSLT</sequence>
<evidence type="ECO:0000256" key="2">
    <source>
        <dbReference type="ARBA" id="ARBA00022475"/>
    </source>
</evidence>
<feature type="transmembrane region" description="Helical" evidence="6">
    <location>
        <begin position="91"/>
        <end position="110"/>
    </location>
</feature>
<keyword evidence="5 6" id="KW-0472">Membrane</keyword>
<keyword evidence="3 6" id="KW-0812">Transmembrane</keyword>
<dbReference type="Proteomes" id="UP000199800">
    <property type="component" value="Unassembled WGS sequence"/>
</dbReference>
<proteinExistence type="predicted"/>
<dbReference type="STRING" id="29364.SAMN04487772_103155"/>
<dbReference type="OrthoDB" id="9775903at2"/>
<dbReference type="EMBL" id="FOHN01000003">
    <property type="protein sequence ID" value="SES79796.1"/>
    <property type="molecule type" value="Genomic_DNA"/>
</dbReference>
<keyword evidence="2" id="KW-1003">Cell membrane</keyword>
<feature type="transmembrane region" description="Helical" evidence="6">
    <location>
        <begin position="173"/>
        <end position="197"/>
    </location>
</feature>
<accession>A0A1H9ZFG6</accession>
<protein>
    <submittedName>
        <fullName evidence="7">Membrane protein</fullName>
    </submittedName>
</protein>
<evidence type="ECO:0000313" key="8">
    <source>
        <dbReference type="Proteomes" id="UP000199800"/>
    </source>
</evidence>
<dbReference type="Pfam" id="PF03631">
    <property type="entry name" value="Virul_fac_BrkB"/>
    <property type="match status" value="1"/>
</dbReference>
<feature type="transmembrane region" description="Helical" evidence="6">
    <location>
        <begin position="242"/>
        <end position="262"/>
    </location>
</feature>
<dbReference type="GO" id="GO:0005886">
    <property type="term" value="C:plasma membrane"/>
    <property type="evidence" value="ECO:0007669"/>
    <property type="project" value="UniProtKB-SubCell"/>
</dbReference>
<feature type="transmembrane region" description="Helical" evidence="6">
    <location>
        <begin position="209"/>
        <end position="230"/>
    </location>
</feature>
<keyword evidence="8" id="KW-1185">Reference proteome</keyword>
<organism evidence="7 8">
    <name type="scientific">[Clostridium] polysaccharolyticum</name>
    <dbReference type="NCBI Taxonomy" id="29364"/>
    <lineage>
        <taxon>Bacteria</taxon>
        <taxon>Bacillati</taxon>
        <taxon>Bacillota</taxon>
        <taxon>Clostridia</taxon>
        <taxon>Lachnospirales</taxon>
        <taxon>Lachnospiraceae</taxon>
    </lineage>
</organism>
<comment type="subcellular location">
    <subcellularLocation>
        <location evidence="1">Cell membrane</location>
        <topology evidence="1">Multi-pass membrane protein</topology>
    </subcellularLocation>
</comment>
<keyword evidence="4 6" id="KW-1133">Transmembrane helix</keyword>
<dbReference type="PANTHER" id="PTHR30213">
    <property type="entry name" value="INNER MEMBRANE PROTEIN YHJD"/>
    <property type="match status" value="1"/>
</dbReference>
<dbReference type="RefSeq" id="WP_092476362.1">
    <property type="nucleotide sequence ID" value="NZ_FOHN01000003.1"/>
</dbReference>
<dbReference type="AlphaFoldDB" id="A0A1H9ZFG6"/>
<dbReference type="PANTHER" id="PTHR30213:SF0">
    <property type="entry name" value="UPF0761 MEMBRANE PROTEIN YIHY"/>
    <property type="match status" value="1"/>
</dbReference>
<name>A0A1H9ZFG6_9FIRM</name>
<dbReference type="PIRSF" id="PIRSF035875">
    <property type="entry name" value="RNase_BN"/>
    <property type="match status" value="1"/>
</dbReference>
<evidence type="ECO:0000256" key="4">
    <source>
        <dbReference type="ARBA" id="ARBA00022989"/>
    </source>
</evidence>
<feature type="transmembrane region" description="Helical" evidence="6">
    <location>
        <begin position="27"/>
        <end position="53"/>
    </location>
</feature>